<evidence type="ECO:0000256" key="1">
    <source>
        <dbReference type="ARBA" id="ARBA00004123"/>
    </source>
</evidence>
<evidence type="ECO:0000256" key="3">
    <source>
        <dbReference type="SAM" id="MobiDB-lite"/>
    </source>
</evidence>
<feature type="region of interest" description="Disordered" evidence="3">
    <location>
        <begin position="695"/>
        <end position="717"/>
    </location>
</feature>
<feature type="compositionally biased region" description="Basic and acidic residues" evidence="3">
    <location>
        <begin position="1191"/>
        <end position="1201"/>
    </location>
</feature>
<feature type="compositionally biased region" description="Acidic residues" evidence="3">
    <location>
        <begin position="774"/>
        <end position="800"/>
    </location>
</feature>
<dbReference type="Pfam" id="PF04931">
    <property type="entry name" value="DNA_pol_phi"/>
    <property type="match status" value="2"/>
</dbReference>
<dbReference type="GO" id="GO:0043565">
    <property type="term" value="F:sequence-specific DNA binding"/>
    <property type="evidence" value="ECO:0007669"/>
    <property type="project" value="TreeGrafter"/>
</dbReference>
<feature type="compositionally biased region" description="Polar residues" evidence="3">
    <location>
        <begin position="629"/>
        <end position="653"/>
    </location>
</feature>
<dbReference type="GO" id="GO:0003714">
    <property type="term" value="F:transcription corepressor activity"/>
    <property type="evidence" value="ECO:0007669"/>
    <property type="project" value="TreeGrafter"/>
</dbReference>
<feature type="region of interest" description="Disordered" evidence="3">
    <location>
        <begin position="1164"/>
        <end position="1201"/>
    </location>
</feature>
<feature type="compositionally biased region" description="Acidic residues" evidence="3">
    <location>
        <begin position="744"/>
        <end position="767"/>
    </location>
</feature>
<protein>
    <submittedName>
        <fullName evidence="4 6">DNA polymerase phi subunit</fullName>
    </submittedName>
</protein>
<reference evidence="6" key="3">
    <citation type="submission" date="2020-10" db="UniProtKB">
        <authorList>
            <consortium name="WormBaseParasite"/>
        </authorList>
    </citation>
    <scope>IDENTIFICATION</scope>
</reference>
<dbReference type="Proteomes" id="UP000492820">
    <property type="component" value="Unassembled WGS sequence"/>
</dbReference>
<evidence type="ECO:0000313" key="6">
    <source>
        <dbReference type="WBParaSite" id="EgrG_000546400"/>
    </source>
</evidence>
<evidence type="ECO:0000256" key="2">
    <source>
        <dbReference type="ARBA" id="ARBA00023242"/>
    </source>
</evidence>
<dbReference type="PANTHER" id="PTHR13213">
    <property type="entry name" value="MYB-BINDING PROTEIN 1A FAMILY MEMBER"/>
    <property type="match status" value="1"/>
</dbReference>
<evidence type="ECO:0000313" key="4">
    <source>
        <dbReference type="EMBL" id="CDS21056.1"/>
    </source>
</evidence>
<feature type="region of interest" description="Disordered" evidence="3">
    <location>
        <begin position="741"/>
        <end position="800"/>
    </location>
</feature>
<organism evidence="4">
    <name type="scientific">Echinococcus granulosus</name>
    <name type="common">Hydatid tapeworm</name>
    <dbReference type="NCBI Taxonomy" id="6210"/>
    <lineage>
        <taxon>Eukaryota</taxon>
        <taxon>Metazoa</taxon>
        <taxon>Spiralia</taxon>
        <taxon>Lophotrochozoa</taxon>
        <taxon>Platyhelminthes</taxon>
        <taxon>Cestoda</taxon>
        <taxon>Eucestoda</taxon>
        <taxon>Cyclophyllidea</taxon>
        <taxon>Taeniidae</taxon>
        <taxon>Echinococcus</taxon>
        <taxon>Echinococcus granulosus group</taxon>
    </lineage>
</organism>
<dbReference type="GO" id="GO:0003723">
    <property type="term" value="F:RNA binding"/>
    <property type="evidence" value="ECO:0007669"/>
    <property type="project" value="TreeGrafter"/>
</dbReference>
<accession>A0A068WMQ4</accession>
<name>A0A068WMQ4_ECHGR</name>
<dbReference type="EMBL" id="LK028582">
    <property type="protein sequence ID" value="CDS21056.1"/>
    <property type="molecule type" value="Genomic_DNA"/>
</dbReference>
<dbReference type="AlphaFoldDB" id="A0A068WMQ4"/>
<gene>
    <name evidence="4" type="ORF">EgrG_000546400</name>
</gene>
<reference evidence="4" key="2">
    <citation type="submission" date="2014-06" db="EMBL/GenBank/DDBJ databases">
        <authorList>
            <person name="Aslett M."/>
        </authorList>
    </citation>
    <scope>NUCLEOTIDE SEQUENCE</scope>
</reference>
<feature type="region of interest" description="Disordered" evidence="3">
    <location>
        <begin position="627"/>
        <end position="653"/>
    </location>
</feature>
<dbReference type="GO" id="GO:0005730">
    <property type="term" value="C:nucleolus"/>
    <property type="evidence" value="ECO:0007669"/>
    <property type="project" value="InterPro"/>
</dbReference>
<sequence>MREVVLKKGNRGFLDLFWDITSSEIEKRDAAIKNLQKHLSVRRNDIREHLSYSLDRLSKGLRSSARSSKAGFSSALTSILQDNKDISAETLFSSLDKNVLSFKAHDAKELVATNLAKIDCLVILYKSGRLDDLKKEDHKKIAAALAPLAKIESCLQSMLSVVSQVVPHLDHKVITLYRDLISQLWNSAWKAEEPTAGQILFILSLQDHSHVMSVVQDARKLETGNKSVIKRIVNAVKSCFQASDHEIAAELVARFRSSPIFSKLWARLSTPIDRPETPISQRLRTLRMGLILLSKLQTDEQFKVVVTPTFLAFLQKQLSNAKLSSHEDICREVNSLLSHFRTHVSEENSTLENNDDCRFSLPNESAIQASHLFTSIASQMPLFDATLASRTPHLLSSLLDCSSVALSEEYLYEWSRNLQKLFLTAKEDSTITTATVDRQRLHILELLRLVVFLIISRSNTTDSLEFLCETLDFLLLVANSSIVPLEVAEVAITSAVAGASLTQLGKCLTLLIRRVSLRAEMRNSSQSAKVCKQTMRVLVNTMRHLVETNMKICSDGLEDGAELLERLGTAKAILGDDNSDAVEQWIGILYATTIIYAVTLHSDPPSPKEASVLSLLDDISEARRHRSLPITTASNAMDTSQGTPASTDSDSTPEWSAVLTDAMLSLCVEPWRLLREVVGATFGRVVAQRELFAPPLGPPEVVFGTGKKEAEEQSEEAMSPLQLILSIADSRSKAAQERIAVAGVEEDEDDPDESIDGSSSAEEEEEREIGGFADLEEEGPSTEAKIEDEEEEEEFLSNEQMEEQDEALAALFRASRSSKMDAKSRKEAVALLKLRSFDFLEYLLLYTSDANLFLPTLYTTIQLAVASTRRTSNIQTQRRQGNKGDHVPLARIASCLDQLRSRPLLANELLWQSICNSDEALLPTCFKAIFRVFRNAIPDNKLIKCLQTACEFLQFKKVADQNSRKLLNVALEDVLGEFLSKMHPSKAHQLLLTRLITSSPELAELTGCLVIERLKFTLQPPASPSQSNLSYIYAQTALLSLANAVTSGLAGSKSPALSDWVLPLSRTLIGSFFMNPGASTWTQSKALTVAVFECLFNCFKLNKTVFDQLTSEELTSILTSNRTAFPKAVRPHHSRLIQLIRSLRASSQHLSAVLEGLDTQRKLEKAEAKQERRRKRKAKAAADLAKKKKAKLEGAAEQKKA</sequence>
<dbReference type="PANTHER" id="PTHR13213:SF2">
    <property type="entry name" value="MYB-BINDING PROTEIN 1A"/>
    <property type="match status" value="1"/>
</dbReference>
<evidence type="ECO:0000313" key="5">
    <source>
        <dbReference type="Proteomes" id="UP000492820"/>
    </source>
</evidence>
<dbReference type="OrthoDB" id="342531at2759"/>
<comment type="subcellular location">
    <subcellularLocation>
        <location evidence="1">Nucleus</location>
    </subcellularLocation>
</comment>
<dbReference type="InterPro" id="IPR007015">
    <property type="entry name" value="DNA_pol_V/MYBBP1A"/>
</dbReference>
<proteinExistence type="predicted"/>
<dbReference type="WBParaSite" id="EgrG_000546400">
    <property type="protein sequence ID" value="EgrG_000546400"/>
    <property type="gene ID" value="EgrG_000546400"/>
</dbReference>
<keyword evidence="2" id="KW-0539">Nucleus</keyword>
<reference evidence="4 5" key="1">
    <citation type="journal article" date="2013" name="Nature">
        <title>The genomes of four tapeworm species reveal adaptations to parasitism.</title>
        <authorList>
            <person name="Tsai I.J."/>
            <person name="Zarowiecki M."/>
            <person name="Holroyd N."/>
            <person name="Garciarrubio A."/>
            <person name="Sanchez-Flores A."/>
            <person name="Brooks K.L."/>
            <person name="Tracey A."/>
            <person name="Bobes R.J."/>
            <person name="Fragoso G."/>
            <person name="Sciutto E."/>
            <person name="Aslett M."/>
            <person name="Beasley H."/>
            <person name="Bennett H.M."/>
            <person name="Cai J."/>
            <person name="Camicia F."/>
            <person name="Clark R."/>
            <person name="Cucher M."/>
            <person name="De Silva N."/>
            <person name="Day T.A."/>
            <person name="Deplazes P."/>
            <person name="Estrada K."/>
            <person name="Fernandez C."/>
            <person name="Holland P.W."/>
            <person name="Hou J."/>
            <person name="Hu S."/>
            <person name="Huckvale T."/>
            <person name="Hung S.S."/>
            <person name="Kamenetzky L."/>
            <person name="Keane J.A."/>
            <person name="Kiss F."/>
            <person name="Koziol U."/>
            <person name="Lambert O."/>
            <person name="Liu K."/>
            <person name="Luo X."/>
            <person name="Luo Y."/>
            <person name="Macchiaroli N."/>
            <person name="Nichol S."/>
            <person name="Paps J."/>
            <person name="Parkinson J."/>
            <person name="Pouchkina-Stantcheva N."/>
            <person name="Riddiford N."/>
            <person name="Rosenzvit M."/>
            <person name="Salinas G."/>
            <person name="Wasmuth J.D."/>
            <person name="Zamanian M."/>
            <person name="Zheng Y."/>
            <person name="Cai X."/>
            <person name="Soberon X."/>
            <person name="Olson P.D."/>
            <person name="Laclette J.P."/>
            <person name="Brehm K."/>
            <person name="Berriman M."/>
            <person name="Garciarrubio A."/>
            <person name="Bobes R.J."/>
            <person name="Fragoso G."/>
            <person name="Sanchez-Flores A."/>
            <person name="Estrada K."/>
            <person name="Cevallos M.A."/>
            <person name="Morett E."/>
            <person name="Gonzalez V."/>
            <person name="Portillo T."/>
            <person name="Ochoa-Leyva A."/>
            <person name="Jose M.V."/>
            <person name="Sciutto E."/>
            <person name="Landa A."/>
            <person name="Jimenez L."/>
            <person name="Valdes V."/>
            <person name="Carrero J.C."/>
            <person name="Larralde C."/>
            <person name="Morales-Montor J."/>
            <person name="Limon-Lason J."/>
            <person name="Soberon X."/>
            <person name="Laclette J.P."/>
        </authorList>
    </citation>
    <scope>NUCLEOTIDE SEQUENCE [LARGE SCALE GENOMIC DNA]</scope>
</reference>